<dbReference type="RefSeq" id="WP_112114562.1">
    <property type="nucleotide sequence ID" value="NZ_PRKZ01000001.1"/>
</dbReference>
<dbReference type="GO" id="GO:0016993">
    <property type="term" value="F:precorrin-8X methylmutase activity"/>
    <property type="evidence" value="ECO:0007669"/>
    <property type="project" value="UniProtKB-EC"/>
</dbReference>
<gene>
    <name evidence="6" type="primary">cbiC</name>
    <name evidence="6" type="ORF">C4N25_00510</name>
</gene>
<dbReference type="Proteomes" id="UP000251634">
    <property type="component" value="Unassembled WGS sequence"/>
</dbReference>
<feature type="domain" description="Cobalamin biosynthesis precorrin-8X methylmutase CobH/CbiC" evidence="5">
    <location>
        <begin position="10"/>
        <end position="209"/>
    </location>
</feature>
<reference evidence="6 7" key="1">
    <citation type="submission" date="2018-02" db="EMBL/GenBank/DDBJ databases">
        <title>Complete genome sequencing of Faecalibacterium prausnitzii strains isolated from the human gut.</title>
        <authorList>
            <person name="Fitzgerald B.C."/>
            <person name="Shkoporov A.N."/>
            <person name="Ross P.R."/>
            <person name="Hill C."/>
        </authorList>
    </citation>
    <scope>NUCLEOTIDE SEQUENCE [LARGE SCALE GENOMIC DNA]</scope>
    <source>
        <strain evidence="6 7">APC942/8-14-2</strain>
    </source>
</reference>
<dbReference type="GO" id="GO:0009236">
    <property type="term" value="P:cobalamin biosynthetic process"/>
    <property type="evidence" value="ECO:0007669"/>
    <property type="project" value="UniProtKB-UniPathway"/>
</dbReference>
<organism evidence="6 7">
    <name type="scientific">Faecalibacterium prausnitzii</name>
    <dbReference type="NCBI Taxonomy" id="853"/>
    <lineage>
        <taxon>Bacteria</taxon>
        <taxon>Bacillati</taxon>
        <taxon>Bacillota</taxon>
        <taxon>Clostridia</taxon>
        <taxon>Eubacteriales</taxon>
        <taxon>Oscillospiraceae</taxon>
        <taxon>Faecalibacterium</taxon>
    </lineage>
</organism>
<comment type="similarity">
    <text evidence="2">Belongs to the CobH/CbiC family.</text>
</comment>
<protein>
    <submittedName>
        <fullName evidence="6">Precorrin-8X methylmutase</fullName>
        <ecNumber evidence="6">5.4.99.61</ecNumber>
    </submittedName>
</protein>
<dbReference type="Pfam" id="PF02570">
    <property type="entry name" value="CbiC"/>
    <property type="match status" value="1"/>
</dbReference>
<dbReference type="Gene3D" id="3.40.50.10230">
    <property type="entry name" value="Cobalamin biosynthesis CobH/CbiC, precorrin-8X methylmutase"/>
    <property type="match status" value="1"/>
</dbReference>
<comment type="pathway">
    <text evidence="1">Cofactor biosynthesis; adenosylcobalamin biosynthesis.</text>
</comment>
<evidence type="ECO:0000256" key="4">
    <source>
        <dbReference type="ARBA" id="ARBA00023235"/>
    </source>
</evidence>
<dbReference type="AlphaFoldDB" id="A0A329TRL4"/>
<accession>A0A329TRL4</accession>
<evidence type="ECO:0000313" key="7">
    <source>
        <dbReference type="Proteomes" id="UP000251634"/>
    </source>
</evidence>
<evidence type="ECO:0000256" key="2">
    <source>
        <dbReference type="ARBA" id="ARBA00009774"/>
    </source>
</evidence>
<keyword evidence="3" id="KW-0169">Cobalamin biosynthesis</keyword>
<comment type="caution">
    <text evidence="6">The sequence shown here is derived from an EMBL/GenBank/DDBJ whole genome shotgun (WGS) entry which is preliminary data.</text>
</comment>
<dbReference type="InterPro" id="IPR036588">
    <property type="entry name" value="CobH/CbiC_sf"/>
</dbReference>
<dbReference type="PANTHER" id="PTHR43588">
    <property type="entry name" value="COBALT-PRECORRIN-8 METHYLMUTASE"/>
    <property type="match status" value="1"/>
</dbReference>
<proteinExistence type="inferred from homology"/>
<dbReference type="EC" id="5.4.99.61" evidence="6"/>
<keyword evidence="4 6" id="KW-0413">Isomerase</keyword>
<dbReference type="PANTHER" id="PTHR43588:SF1">
    <property type="entry name" value="COBALT-PRECORRIN-8 METHYLMUTASE"/>
    <property type="match status" value="1"/>
</dbReference>
<dbReference type="UniPathway" id="UPA00148"/>
<evidence type="ECO:0000256" key="3">
    <source>
        <dbReference type="ARBA" id="ARBA00022573"/>
    </source>
</evidence>
<evidence type="ECO:0000256" key="1">
    <source>
        <dbReference type="ARBA" id="ARBA00004953"/>
    </source>
</evidence>
<evidence type="ECO:0000259" key="5">
    <source>
        <dbReference type="Pfam" id="PF02570"/>
    </source>
</evidence>
<sequence>MTPQHHLPADIERTSLKIIAAELAELGLTPPPETEAVVRRVIHTTADFDYAKNLRFTPGAVQKAVEALHKGAFLVTDTNMALAGITKPGLAKLGGQAACYMADPEVAARAKAEGTTRAVAAMHKAAAEHPGAILAVGNAPTALLTIAEQIEAGLRPALVIGVPVGFVNVVESKERLFVTCEAHGVPAIVAMGRKGGSNVAAAICNALIYSAAEMLDPTARGWNG</sequence>
<dbReference type="InterPro" id="IPR003722">
    <property type="entry name" value="Cbl_synth_CobH/CbiC"/>
</dbReference>
<dbReference type="EMBL" id="PRKZ01000001">
    <property type="protein sequence ID" value="RAW51929.1"/>
    <property type="molecule type" value="Genomic_DNA"/>
</dbReference>
<evidence type="ECO:0000313" key="6">
    <source>
        <dbReference type="EMBL" id="RAW51929.1"/>
    </source>
</evidence>
<dbReference type="SUPFAM" id="SSF63965">
    <property type="entry name" value="Precorrin-8X methylmutase CbiC/CobH"/>
    <property type="match status" value="1"/>
</dbReference>
<name>A0A329TRL4_9FIRM</name>